<accession>A5C8F7</accession>
<feature type="compositionally biased region" description="Polar residues" evidence="1">
    <location>
        <begin position="239"/>
        <end position="259"/>
    </location>
</feature>
<gene>
    <name evidence="2" type="ORF">VITISV_007325</name>
</gene>
<name>A5C8F7_VITVI</name>
<protein>
    <submittedName>
        <fullName evidence="2">Uncharacterized protein</fullName>
    </submittedName>
</protein>
<reference evidence="2" key="1">
    <citation type="journal article" date="2007" name="PLoS ONE">
        <title>The first genome sequence of an elite grapevine cultivar (Pinot noir Vitis vinifera L.): coping with a highly heterozygous genome.</title>
        <authorList>
            <person name="Velasco R."/>
            <person name="Zharkikh A."/>
            <person name="Troggio M."/>
            <person name="Cartwright D.A."/>
            <person name="Cestaro A."/>
            <person name="Pruss D."/>
            <person name="Pindo M."/>
            <person name="FitzGerald L.M."/>
            <person name="Vezzulli S."/>
            <person name="Reid J."/>
            <person name="Malacarne G."/>
            <person name="Iliev D."/>
            <person name="Coppola G."/>
            <person name="Wardell B."/>
            <person name="Micheletti D."/>
            <person name="Macalma T."/>
            <person name="Facci M."/>
            <person name="Mitchell J.T."/>
            <person name="Perazzolli M."/>
            <person name="Eldredge G."/>
            <person name="Gatto P."/>
            <person name="Oyzerski R."/>
            <person name="Moretto M."/>
            <person name="Gutin N."/>
            <person name="Stefanini M."/>
            <person name="Chen Y."/>
            <person name="Segala C."/>
            <person name="Davenport C."/>
            <person name="Dematte L."/>
            <person name="Mraz A."/>
            <person name="Battilana J."/>
            <person name="Stormo K."/>
            <person name="Costa F."/>
            <person name="Tao Q."/>
            <person name="Si-Ammour A."/>
            <person name="Harkins T."/>
            <person name="Lackey A."/>
            <person name="Perbost C."/>
            <person name="Taillon B."/>
            <person name="Stella A."/>
            <person name="Solovyev V."/>
            <person name="Fawcett J.A."/>
            <person name="Sterck L."/>
            <person name="Vandepoele K."/>
            <person name="Grando S.M."/>
            <person name="Toppo S."/>
            <person name="Moser C."/>
            <person name="Lanchbury J."/>
            <person name="Bogden R."/>
            <person name="Skolnick M."/>
            <person name="Sgaramella V."/>
            <person name="Bhatnagar S.K."/>
            <person name="Fontana P."/>
            <person name="Gutin A."/>
            <person name="Van de Peer Y."/>
            <person name="Salamini F."/>
            <person name="Viola R."/>
        </authorList>
    </citation>
    <scope>NUCLEOTIDE SEQUENCE</scope>
</reference>
<evidence type="ECO:0000256" key="1">
    <source>
        <dbReference type="SAM" id="MobiDB-lite"/>
    </source>
</evidence>
<sequence length="269" mass="29285">MAWMQSHGNFSHLEGINFVDTSLKLSYHELNQLLFPRLLCQILEHLGYPSEPQLERRRICRETFTLDKWTSMTAYVAQPVAPAGPEHPEIAQPEEPQQAEIPTEIIAPAPAVPSTGLTPEATSSALPTTLGTLPVVPATSAPHPSESSIVISISEFRGLCHTLQTLTATQSVLAQQMAAIRAHQDQLIATQTQHIAILRQIQQHLGILSPPKHDMPGLLEPTNPSQDAPPAEQTVPPKETTTGQIETPILSTQTSTTEPLSPHYPPTTT</sequence>
<organism evidence="2">
    <name type="scientific">Vitis vinifera</name>
    <name type="common">Grape</name>
    <dbReference type="NCBI Taxonomy" id="29760"/>
    <lineage>
        <taxon>Eukaryota</taxon>
        <taxon>Viridiplantae</taxon>
        <taxon>Streptophyta</taxon>
        <taxon>Embryophyta</taxon>
        <taxon>Tracheophyta</taxon>
        <taxon>Spermatophyta</taxon>
        <taxon>Magnoliopsida</taxon>
        <taxon>eudicotyledons</taxon>
        <taxon>Gunneridae</taxon>
        <taxon>Pentapetalae</taxon>
        <taxon>rosids</taxon>
        <taxon>Vitales</taxon>
        <taxon>Vitaceae</taxon>
        <taxon>Viteae</taxon>
        <taxon>Vitis</taxon>
    </lineage>
</organism>
<evidence type="ECO:0000313" key="2">
    <source>
        <dbReference type="EMBL" id="CAN70990.1"/>
    </source>
</evidence>
<dbReference type="EMBL" id="AM485928">
    <property type="protein sequence ID" value="CAN70990.1"/>
    <property type="molecule type" value="Genomic_DNA"/>
</dbReference>
<proteinExistence type="predicted"/>
<dbReference type="AlphaFoldDB" id="A5C8F7"/>
<feature type="region of interest" description="Disordered" evidence="1">
    <location>
        <begin position="210"/>
        <end position="269"/>
    </location>
</feature>